<dbReference type="OrthoDB" id="778244at2759"/>
<gene>
    <name evidence="2" type="primary">LOC111018050</name>
</gene>
<name>A0A6J1D8N2_MOMCH</name>
<dbReference type="GeneID" id="111018050"/>
<dbReference type="KEGG" id="mcha:111018050"/>
<proteinExistence type="predicted"/>
<sequence length="388" mass="43570">MDVKGIAWVGRLYQKFETMCLEVEDIICQDTVKYVENQVEVVGASVKKFYSEVVQDLLPPSALNDEKVAVNSAPDRHENVVICKKPVMSMKIERPKFDEEKSTKNSKVTSDTKREIIHKLPHGHHHADNPHLVSSPYSANRVHIDGYSRKKDDEDIHDKLGLDGRESTSEGCKCLTETSSTNLVWKYANDASSCCAISNSECENSSELAGDIAGPLLVKDTRCDSVMQISNETEIQSNNLSAGISSKSTGDNEKETRLLSYGDSSAELDGRSDAWSIDEIEHDATILEHGIENIQHADEAKLDEACVLVNEDDFHFDSNEEARCRPYKKKITGAFSFTKKSKRKQEYKELAVKHSFGISPIPNQKHEQKLPTEEVSEHDWQLLQAWSL</sequence>
<dbReference type="GO" id="GO:0005776">
    <property type="term" value="C:autophagosome"/>
    <property type="evidence" value="ECO:0007669"/>
    <property type="project" value="TreeGrafter"/>
</dbReference>
<evidence type="ECO:0000313" key="1">
    <source>
        <dbReference type="Proteomes" id="UP000504603"/>
    </source>
</evidence>
<dbReference type="GO" id="GO:0061908">
    <property type="term" value="C:phagophore"/>
    <property type="evidence" value="ECO:0007669"/>
    <property type="project" value="TreeGrafter"/>
</dbReference>
<keyword evidence="1" id="KW-1185">Reference proteome</keyword>
<dbReference type="PANTHER" id="PTHR34659">
    <property type="entry name" value="BNAA05G11610D PROTEIN"/>
    <property type="match status" value="1"/>
</dbReference>
<dbReference type="GO" id="GO:0006950">
    <property type="term" value="P:response to stress"/>
    <property type="evidence" value="ECO:0007669"/>
    <property type="project" value="TreeGrafter"/>
</dbReference>
<dbReference type="PANTHER" id="PTHR34659:SF8">
    <property type="entry name" value="(RAPE) HYPOTHETICAL PROTEIN"/>
    <property type="match status" value="1"/>
</dbReference>
<protein>
    <submittedName>
        <fullName evidence="2">Uncharacterized protein LOC111018050 isoform X1</fullName>
    </submittedName>
</protein>
<dbReference type="InterPro" id="IPR053273">
    <property type="entry name" value="CST_Regulator"/>
</dbReference>
<organism evidence="1 2">
    <name type="scientific">Momordica charantia</name>
    <name type="common">Bitter gourd</name>
    <name type="synonym">Balsam pear</name>
    <dbReference type="NCBI Taxonomy" id="3673"/>
    <lineage>
        <taxon>Eukaryota</taxon>
        <taxon>Viridiplantae</taxon>
        <taxon>Streptophyta</taxon>
        <taxon>Embryophyta</taxon>
        <taxon>Tracheophyta</taxon>
        <taxon>Spermatophyta</taxon>
        <taxon>Magnoliopsida</taxon>
        <taxon>eudicotyledons</taxon>
        <taxon>Gunneridae</taxon>
        <taxon>Pentapetalae</taxon>
        <taxon>rosids</taxon>
        <taxon>fabids</taxon>
        <taxon>Cucurbitales</taxon>
        <taxon>Cucurbitaceae</taxon>
        <taxon>Momordiceae</taxon>
        <taxon>Momordica</taxon>
    </lineage>
</organism>
<dbReference type="Proteomes" id="UP000504603">
    <property type="component" value="Unplaced"/>
</dbReference>
<accession>A0A6J1D8N2</accession>
<evidence type="ECO:0000313" key="2">
    <source>
        <dbReference type="RefSeq" id="XP_022149682.1"/>
    </source>
</evidence>
<reference evidence="2" key="1">
    <citation type="submission" date="2025-08" db="UniProtKB">
        <authorList>
            <consortium name="RefSeq"/>
        </authorList>
    </citation>
    <scope>IDENTIFICATION</scope>
    <source>
        <strain evidence="2">OHB3-1</strain>
    </source>
</reference>
<dbReference type="AlphaFoldDB" id="A0A6J1D8N2"/>
<dbReference type="RefSeq" id="XP_022149682.1">
    <property type="nucleotide sequence ID" value="XM_022293990.1"/>
</dbReference>